<dbReference type="RefSeq" id="WP_146400300.1">
    <property type="nucleotide sequence ID" value="NZ_SJPQ01000002.1"/>
</dbReference>
<feature type="compositionally biased region" description="Acidic residues" evidence="2">
    <location>
        <begin position="29"/>
        <end position="39"/>
    </location>
</feature>
<organism evidence="3 4">
    <name type="scientific">Pseudobythopirellula maris</name>
    <dbReference type="NCBI Taxonomy" id="2527991"/>
    <lineage>
        <taxon>Bacteria</taxon>
        <taxon>Pseudomonadati</taxon>
        <taxon>Planctomycetota</taxon>
        <taxon>Planctomycetia</taxon>
        <taxon>Pirellulales</taxon>
        <taxon>Lacipirellulaceae</taxon>
        <taxon>Pseudobythopirellula</taxon>
    </lineage>
</organism>
<dbReference type="Proteomes" id="UP000315440">
    <property type="component" value="Unassembled WGS sequence"/>
</dbReference>
<keyword evidence="4" id="KW-1185">Reference proteome</keyword>
<keyword evidence="1" id="KW-0175">Coiled coil</keyword>
<feature type="coiled-coil region" evidence="1">
    <location>
        <begin position="477"/>
        <end position="504"/>
    </location>
</feature>
<name>A0A5C5ZN17_9BACT</name>
<accession>A0A5C5ZN17</accession>
<evidence type="ECO:0000313" key="3">
    <source>
        <dbReference type="EMBL" id="TWT88872.1"/>
    </source>
</evidence>
<evidence type="ECO:0000313" key="4">
    <source>
        <dbReference type="Proteomes" id="UP000315440"/>
    </source>
</evidence>
<evidence type="ECO:0000256" key="2">
    <source>
        <dbReference type="SAM" id="MobiDB-lite"/>
    </source>
</evidence>
<comment type="caution">
    <text evidence="3">The sequence shown here is derived from an EMBL/GenBank/DDBJ whole genome shotgun (WGS) entry which is preliminary data.</text>
</comment>
<reference evidence="3 4" key="1">
    <citation type="submission" date="2019-02" db="EMBL/GenBank/DDBJ databases">
        <title>Deep-cultivation of Planctomycetes and their phenomic and genomic characterization uncovers novel biology.</title>
        <authorList>
            <person name="Wiegand S."/>
            <person name="Jogler M."/>
            <person name="Boedeker C."/>
            <person name="Pinto D."/>
            <person name="Vollmers J."/>
            <person name="Rivas-Marin E."/>
            <person name="Kohn T."/>
            <person name="Peeters S.H."/>
            <person name="Heuer A."/>
            <person name="Rast P."/>
            <person name="Oberbeckmann S."/>
            <person name="Bunk B."/>
            <person name="Jeske O."/>
            <person name="Meyerdierks A."/>
            <person name="Storesund J.E."/>
            <person name="Kallscheuer N."/>
            <person name="Luecker S."/>
            <person name="Lage O.M."/>
            <person name="Pohl T."/>
            <person name="Merkel B.J."/>
            <person name="Hornburger P."/>
            <person name="Mueller R.-W."/>
            <person name="Bruemmer F."/>
            <person name="Labrenz M."/>
            <person name="Spormann A.M."/>
            <person name="Op Den Camp H."/>
            <person name="Overmann J."/>
            <person name="Amann R."/>
            <person name="Jetten M.S.M."/>
            <person name="Mascher T."/>
            <person name="Medema M.H."/>
            <person name="Devos D.P."/>
            <person name="Kaster A.-K."/>
            <person name="Ovreas L."/>
            <person name="Rohde M."/>
            <person name="Galperin M.Y."/>
            <person name="Jogler C."/>
        </authorList>
    </citation>
    <scope>NUCLEOTIDE SEQUENCE [LARGE SCALE GENOMIC DNA]</scope>
    <source>
        <strain evidence="3 4">Mal64</strain>
    </source>
</reference>
<feature type="region of interest" description="Disordered" evidence="2">
    <location>
        <begin position="1"/>
        <end position="39"/>
    </location>
</feature>
<dbReference type="AlphaFoldDB" id="A0A5C5ZN17"/>
<evidence type="ECO:0000256" key="1">
    <source>
        <dbReference type="SAM" id="Coils"/>
    </source>
</evidence>
<sequence>MPAADPRQPTPEPSLFPGDEPPEGPMDGPNDDDTTLDDGSFDGAMVLNLLVRDHDTAAALGERREGRDRNDFALDALRIGVLALRHAGGRVDADLVKNAGAELLASLQQALEGHAKTAQQQTATVLKEYFDPQSGRLSERVQRLVADDGELAQLLRSHLDGEASPLARTLGAALGAESPLMKRLDPQQSTGLVSSLQKTVDCELAKQRDRMLSEFSLDNAEGALSRLVRELTGKHGDLSKDLQGKIDEVIKEFSLDKEDSALNKLVRNVNDAQRTISNEFSLDNDASALSRVKRELTTILEAHVKTNAEFQEEVKVTLAKLSQKRASAAASPEHGNDFEEAAVAFLLNEAQRRGDLCEATGATTGAIRNRKVGDAVWRLGPDSPASGAQVVFEAKDAAGYSERSALDELEMARKNRRADFGVFVFAKQNAPEGTRPLARYRNDVIVVWDAEDPATDPYLLAALEIARACVIEFARGRDHEEVDIEGIEKAINEIEKRAANLDDISKWTTTIQSSSEKIMERVRKDQLALGRQVEVLRKKTAALGESKA</sequence>
<proteinExistence type="predicted"/>
<gene>
    <name evidence="3" type="ORF">Mal64_23600</name>
</gene>
<protein>
    <submittedName>
        <fullName evidence="3">Uncharacterized protein</fullName>
    </submittedName>
</protein>
<dbReference type="EMBL" id="SJPQ01000002">
    <property type="protein sequence ID" value="TWT88872.1"/>
    <property type="molecule type" value="Genomic_DNA"/>
</dbReference>
<dbReference type="OrthoDB" id="292200at2"/>